<dbReference type="RefSeq" id="XP_006678134.1">
    <property type="nucleotide sequence ID" value="XM_006678071.1"/>
</dbReference>
<dbReference type="CDD" id="cd22997">
    <property type="entry name" value="GT_LH"/>
    <property type="match status" value="1"/>
</dbReference>
<dbReference type="InParanoid" id="F4NZS6"/>
<evidence type="ECO:0000259" key="1">
    <source>
        <dbReference type="Pfam" id="PF25342"/>
    </source>
</evidence>
<dbReference type="HOGENOM" id="CLU_857861_0_0_1"/>
<dbReference type="EMBL" id="GL882882">
    <property type="protein sequence ID" value="EGF81238.1"/>
    <property type="molecule type" value="Genomic_DNA"/>
</dbReference>
<keyword evidence="3" id="KW-1185">Reference proteome</keyword>
<sequence>MIQGMSQKLVEQNMRAIKNGSNLSETINDECRQDSSRCPMLWVTYSTYCSLGSNRLADLLGAAGIPLAVLGYGSKWKARWGLRIRILHDYLLTQPEDRLIVWSDSDDVIITPGTTVSELISRYNSLVDLYNGPRVFFAAEIACYPRGDLWSNYTDPEHIQGKKTYTPFRYLNAGIMIGPAGLIRRLIQVVYQHDCYDDQLLFTLALLDPIQWWRDPSTNTYEVGSSTLLFSKNQPPRNGDQNSLLKIDTAQQLIQIDHWNLLSVAMYGISANQYQILETAPYLNFLETNSRPLILHQSGSKKDDHTLEVLAKKFGYVYETDFSR</sequence>
<dbReference type="STRING" id="684364.F4NZS6"/>
<name>F4NZS6_BATDJ</name>
<organism evidence="2 3">
    <name type="scientific">Batrachochytrium dendrobatidis (strain JAM81 / FGSC 10211)</name>
    <name type="common">Frog chytrid fungus</name>
    <dbReference type="NCBI Taxonomy" id="684364"/>
    <lineage>
        <taxon>Eukaryota</taxon>
        <taxon>Fungi</taxon>
        <taxon>Fungi incertae sedis</taxon>
        <taxon>Chytridiomycota</taxon>
        <taxon>Chytridiomycota incertae sedis</taxon>
        <taxon>Chytridiomycetes</taxon>
        <taxon>Rhizophydiales</taxon>
        <taxon>Rhizophydiales incertae sedis</taxon>
        <taxon>Batrachochytrium</taxon>
    </lineage>
</organism>
<reference evidence="2 3" key="1">
    <citation type="submission" date="2009-12" db="EMBL/GenBank/DDBJ databases">
        <title>The draft genome of Batrachochytrium dendrobatidis.</title>
        <authorList>
            <consortium name="US DOE Joint Genome Institute (JGI-PGF)"/>
            <person name="Kuo A."/>
            <person name="Salamov A."/>
            <person name="Schmutz J."/>
            <person name="Lucas S."/>
            <person name="Pitluck S."/>
            <person name="Rosenblum E."/>
            <person name="Stajich J."/>
            <person name="Eisen M."/>
            <person name="Grigoriev I.V."/>
        </authorList>
    </citation>
    <scope>NUCLEOTIDE SEQUENCE [LARGE SCALE GENOMIC DNA]</scope>
    <source>
        <strain evidence="3">JAM81 / FGSC 10211</strain>
    </source>
</reference>
<gene>
    <name evidence="2" type="ORF">BATDEDRAFT_87864</name>
</gene>
<dbReference type="AlphaFoldDB" id="F4NZS6"/>
<dbReference type="Pfam" id="PF25342">
    <property type="entry name" value="GT_PLOD"/>
    <property type="match status" value="1"/>
</dbReference>
<feature type="domain" description="PLOD1-3-like GT" evidence="1">
    <location>
        <begin position="40"/>
        <end position="209"/>
    </location>
</feature>
<evidence type="ECO:0000313" key="3">
    <source>
        <dbReference type="Proteomes" id="UP000007241"/>
    </source>
</evidence>
<accession>F4NZS6</accession>
<evidence type="ECO:0000313" key="2">
    <source>
        <dbReference type="EMBL" id="EGF81238.1"/>
    </source>
</evidence>
<dbReference type="GeneID" id="18242942"/>
<dbReference type="Proteomes" id="UP000007241">
    <property type="component" value="Unassembled WGS sequence"/>
</dbReference>
<protein>
    <recommendedName>
        <fullName evidence="1">PLOD1-3-like GT domain-containing protein</fullName>
    </recommendedName>
</protein>
<proteinExistence type="predicted"/>
<dbReference type="InterPro" id="IPR057589">
    <property type="entry name" value="GT_PLOD"/>
</dbReference>
<dbReference type="OrthoDB" id="69177at2759"/>